<proteinExistence type="predicted"/>
<evidence type="ECO:0000313" key="1">
    <source>
        <dbReference type="EMBL" id="PKK40784.1"/>
    </source>
</evidence>
<reference evidence="1 2" key="2">
    <citation type="submission" date="2017-10" db="EMBL/GenBank/DDBJ databases">
        <title>Extensive intraspecific genome diversity in a model arbuscular mycorrhizal fungus.</title>
        <authorList>
            <person name="Chen E.C.H."/>
            <person name="Morin E."/>
            <person name="Baudet D."/>
            <person name="Noel J."/>
            <person name="Ndikumana S."/>
            <person name="Charron P."/>
            <person name="St-Onge C."/>
            <person name="Giorgi J."/>
            <person name="Grigoriev I.V."/>
            <person name="Roux C."/>
            <person name="Martin F.M."/>
            <person name="Corradi N."/>
        </authorList>
    </citation>
    <scope>NUCLEOTIDE SEQUENCE [LARGE SCALE GENOMIC DNA]</scope>
    <source>
        <strain evidence="1 2">C2</strain>
    </source>
</reference>
<protein>
    <submittedName>
        <fullName evidence="1">Uncharacterized protein</fullName>
    </submittedName>
</protein>
<feature type="non-terminal residue" evidence="1">
    <location>
        <position position="1"/>
    </location>
</feature>
<evidence type="ECO:0000313" key="2">
    <source>
        <dbReference type="Proteomes" id="UP000233469"/>
    </source>
</evidence>
<organism evidence="1 2">
    <name type="scientific">Rhizophagus irregularis</name>
    <dbReference type="NCBI Taxonomy" id="588596"/>
    <lineage>
        <taxon>Eukaryota</taxon>
        <taxon>Fungi</taxon>
        <taxon>Fungi incertae sedis</taxon>
        <taxon>Mucoromycota</taxon>
        <taxon>Glomeromycotina</taxon>
        <taxon>Glomeromycetes</taxon>
        <taxon>Glomerales</taxon>
        <taxon>Glomeraceae</taxon>
        <taxon>Rhizophagus</taxon>
    </lineage>
</organism>
<dbReference type="AlphaFoldDB" id="A0A2N1KUI2"/>
<comment type="caution">
    <text evidence="1">The sequence shown here is derived from an EMBL/GenBank/DDBJ whole genome shotgun (WGS) entry which is preliminary data.</text>
</comment>
<name>A0A2N1KUI2_9GLOM</name>
<accession>A0A2N1KUI2</accession>
<reference evidence="1 2" key="1">
    <citation type="submission" date="2016-04" db="EMBL/GenBank/DDBJ databases">
        <title>Genome analyses suggest a sexual origin of heterokaryosis in a supposedly ancient asexual fungus.</title>
        <authorList>
            <person name="Ropars J."/>
            <person name="Sedzielewska K."/>
            <person name="Noel J."/>
            <person name="Charron P."/>
            <person name="Farinelli L."/>
            <person name="Marton T."/>
            <person name="Kruger M."/>
            <person name="Pelin A."/>
            <person name="Brachmann A."/>
            <person name="Corradi N."/>
        </authorList>
    </citation>
    <scope>NUCLEOTIDE SEQUENCE [LARGE SCALE GENOMIC DNA]</scope>
    <source>
        <strain evidence="1 2">C2</strain>
    </source>
</reference>
<gene>
    <name evidence="1" type="ORF">RhiirC2_805335</name>
</gene>
<sequence length="86" mass="10080">DVASLDNFIIDELSRRLSERCILARPSLRSGGRLYNTRHSVNNNQYSVISQMRQQPNRRSPRINFGRILADQVEWWYSTDLASLEQ</sequence>
<dbReference type="Proteomes" id="UP000233469">
    <property type="component" value="Unassembled WGS sequence"/>
</dbReference>
<dbReference type="EMBL" id="LLXL01010333">
    <property type="protein sequence ID" value="PKK40784.1"/>
    <property type="molecule type" value="Genomic_DNA"/>
</dbReference>